<evidence type="ECO:0000313" key="8">
    <source>
        <dbReference type="EMBL" id="URL57760.1"/>
    </source>
</evidence>
<dbReference type="SUPFAM" id="SSF53328">
    <property type="entry name" value="Formyltransferase"/>
    <property type="match status" value="1"/>
</dbReference>
<dbReference type="GO" id="GO:0004644">
    <property type="term" value="F:phosphoribosylglycinamide formyltransferase activity"/>
    <property type="evidence" value="ECO:0007669"/>
    <property type="project" value="UniProtKB-EC"/>
</dbReference>
<dbReference type="InterPro" id="IPR002376">
    <property type="entry name" value="Formyl_transf_N"/>
</dbReference>
<dbReference type="HAMAP" id="MF_01930">
    <property type="entry name" value="PurN"/>
    <property type="match status" value="1"/>
</dbReference>
<feature type="binding site" evidence="6">
    <location>
        <position position="68"/>
    </location>
    <ligand>
        <name>(6R)-10-formyltetrahydrofolate</name>
        <dbReference type="ChEBI" id="CHEBI:195366"/>
    </ligand>
</feature>
<dbReference type="PANTHER" id="PTHR43369:SF2">
    <property type="entry name" value="PHOSPHORIBOSYLGLYCINAMIDE FORMYLTRANSFERASE"/>
    <property type="match status" value="1"/>
</dbReference>
<evidence type="ECO:0000256" key="2">
    <source>
        <dbReference type="ARBA" id="ARBA00022679"/>
    </source>
</evidence>
<accession>A0ABY4T0X9</accession>
<evidence type="ECO:0000259" key="7">
    <source>
        <dbReference type="Pfam" id="PF00551"/>
    </source>
</evidence>
<organism evidence="8 9">
    <name type="scientific">Luteibacter flocculans</name>
    <dbReference type="NCBI Taxonomy" id="2780091"/>
    <lineage>
        <taxon>Bacteria</taxon>
        <taxon>Pseudomonadati</taxon>
        <taxon>Pseudomonadota</taxon>
        <taxon>Gammaproteobacteria</taxon>
        <taxon>Lysobacterales</taxon>
        <taxon>Rhodanobacteraceae</taxon>
        <taxon>Luteibacter</taxon>
    </lineage>
</organism>
<feature type="binding site" evidence="6">
    <location>
        <position position="110"/>
    </location>
    <ligand>
        <name>(6R)-10-formyltetrahydrofolate</name>
        <dbReference type="ChEBI" id="CHEBI:195366"/>
    </ligand>
</feature>
<reference evidence="8" key="1">
    <citation type="submission" date="2020-10" db="EMBL/GenBank/DDBJ databases">
        <title>Whole-genome sequence of Luteibacter sp. EIF3.</title>
        <authorList>
            <person name="Friedrich I."/>
            <person name="Hertel R."/>
            <person name="Daniel R."/>
        </authorList>
    </citation>
    <scope>NUCLEOTIDE SEQUENCE</scope>
    <source>
        <strain evidence="8">EIF3</strain>
    </source>
</reference>
<evidence type="ECO:0000313" key="9">
    <source>
        <dbReference type="Proteomes" id="UP001056681"/>
    </source>
</evidence>
<feature type="active site" description="Proton donor" evidence="6">
    <location>
        <position position="112"/>
    </location>
</feature>
<dbReference type="EC" id="2.1.2.2" evidence="6"/>
<comment type="catalytic activity">
    <reaction evidence="5 6">
        <text>N(1)-(5-phospho-beta-D-ribosyl)glycinamide + (6R)-10-formyltetrahydrofolate = N(2)-formyl-N(1)-(5-phospho-beta-D-ribosyl)glycinamide + (6S)-5,6,7,8-tetrahydrofolate + H(+)</text>
        <dbReference type="Rhea" id="RHEA:15053"/>
        <dbReference type="ChEBI" id="CHEBI:15378"/>
        <dbReference type="ChEBI" id="CHEBI:57453"/>
        <dbReference type="ChEBI" id="CHEBI:143788"/>
        <dbReference type="ChEBI" id="CHEBI:147286"/>
        <dbReference type="ChEBI" id="CHEBI:195366"/>
        <dbReference type="EC" id="2.1.2.2"/>
    </reaction>
</comment>
<keyword evidence="9" id="KW-1185">Reference proteome</keyword>
<comment type="similarity">
    <text evidence="4 6">Belongs to the GART family.</text>
</comment>
<feature type="binding site" evidence="6">
    <location>
        <begin position="93"/>
        <end position="96"/>
    </location>
    <ligand>
        <name>(6R)-10-formyltetrahydrofolate</name>
        <dbReference type="ChEBI" id="CHEBI:195366"/>
    </ligand>
</feature>
<feature type="site" description="Raises pKa of active site His" evidence="6">
    <location>
        <position position="148"/>
    </location>
</feature>
<name>A0ABY4T0X9_9GAMM</name>
<dbReference type="EMBL" id="CP063231">
    <property type="protein sequence ID" value="URL57760.1"/>
    <property type="molecule type" value="Genomic_DNA"/>
</dbReference>
<keyword evidence="3 6" id="KW-0658">Purine biosynthesis</keyword>
<gene>
    <name evidence="6" type="primary">purN</name>
    <name evidence="8" type="ORF">IM816_14200</name>
</gene>
<sequence length="215" mass="22632">MARPLRVAALASGRGSNLAALIAARDAGQLPIEFTLVGSDRAQAGALDVATAAGIPTLALNPKDYPSRAAFDAALFDRIAQSGAELLVLAGFMRIVDAAVVSAWEGRAINVHPSLLPKYRGLHTHRRCLEAGDAEHGASVHYVTAELDGGPVVAQARIAVRTGDTEADLAERLLVEEHKLLPAVVGAIAMGRLRWQDGPVFDEAPLTRPLDLGEL</sequence>
<evidence type="ECO:0000256" key="4">
    <source>
        <dbReference type="ARBA" id="ARBA00038440"/>
    </source>
</evidence>
<comment type="pathway">
    <text evidence="1 6">Purine metabolism; IMP biosynthesis via de novo pathway; N(2)-formyl-N(1)-(5-phospho-D-ribosyl)glycinamide from N(1)-(5-phospho-D-ribosyl)glycinamide (10-formyl THF route): step 1/1.</text>
</comment>
<dbReference type="NCBIfam" id="TIGR00639">
    <property type="entry name" value="PurN"/>
    <property type="match status" value="1"/>
</dbReference>
<keyword evidence="2 6" id="KW-0808">Transferase</keyword>
<evidence type="ECO:0000256" key="5">
    <source>
        <dbReference type="ARBA" id="ARBA00047664"/>
    </source>
</evidence>
<dbReference type="PROSITE" id="PS00373">
    <property type="entry name" value="GART"/>
    <property type="match status" value="1"/>
</dbReference>
<dbReference type="CDD" id="cd08645">
    <property type="entry name" value="FMT_core_GART"/>
    <property type="match status" value="1"/>
</dbReference>
<dbReference type="RefSeq" id="WP_250338578.1">
    <property type="nucleotide sequence ID" value="NZ_CP063231.1"/>
</dbReference>
<proteinExistence type="inferred from homology"/>
<dbReference type="PANTHER" id="PTHR43369">
    <property type="entry name" value="PHOSPHORIBOSYLGLYCINAMIDE FORMYLTRANSFERASE"/>
    <property type="match status" value="1"/>
</dbReference>
<dbReference type="InterPro" id="IPR036477">
    <property type="entry name" value="Formyl_transf_N_sf"/>
</dbReference>
<dbReference type="Gene3D" id="3.40.50.170">
    <property type="entry name" value="Formyl transferase, N-terminal domain"/>
    <property type="match status" value="1"/>
</dbReference>
<feature type="binding site" evidence="6">
    <location>
        <begin position="15"/>
        <end position="17"/>
    </location>
    <ligand>
        <name>N(1)-(5-phospho-beta-D-ribosyl)glycinamide</name>
        <dbReference type="ChEBI" id="CHEBI:143788"/>
    </ligand>
</feature>
<evidence type="ECO:0000256" key="3">
    <source>
        <dbReference type="ARBA" id="ARBA00022755"/>
    </source>
</evidence>
<feature type="domain" description="Formyl transferase N-terminal" evidence="7">
    <location>
        <begin position="6"/>
        <end position="185"/>
    </location>
</feature>
<evidence type="ECO:0000256" key="6">
    <source>
        <dbReference type="HAMAP-Rule" id="MF_01930"/>
    </source>
</evidence>
<dbReference type="Pfam" id="PF00551">
    <property type="entry name" value="Formyl_trans_N"/>
    <property type="match status" value="1"/>
</dbReference>
<dbReference type="Proteomes" id="UP001056681">
    <property type="component" value="Chromosome"/>
</dbReference>
<protein>
    <recommendedName>
        <fullName evidence="6">Phosphoribosylglycinamide formyltransferase</fullName>
        <ecNumber evidence="6">2.1.2.2</ecNumber>
    </recommendedName>
    <alternativeName>
        <fullName evidence="6">5'-phosphoribosylglycinamide transformylase</fullName>
    </alternativeName>
    <alternativeName>
        <fullName evidence="6">GAR transformylase</fullName>
        <shortName evidence="6">GART</shortName>
    </alternativeName>
</protein>
<dbReference type="InterPro" id="IPR001555">
    <property type="entry name" value="GART_AS"/>
</dbReference>
<comment type="function">
    <text evidence="6">Catalyzes the transfer of a formyl group from 10-formyltetrahydrofolate to 5-phospho-ribosyl-glycinamide (GAR), producing 5-phospho-ribosyl-N-formylglycinamide (FGAR) and tetrahydrofolate.</text>
</comment>
<dbReference type="InterPro" id="IPR004607">
    <property type="entry name" value="GART"/>
</dbReference>
<evidence type="ECO:0000256" key="1">
    <source>
        <dbReference type="ARBA" id="ARBA00005054"/>
    </source>
</evidence>